<protein>
    <submittedName>
        <fullName evidence="2">Uncharacterized protein</fullName>
    </submittedName>
</protein>
<evidence type="ECO:0000313" key="2">
    <source>
        <dbReference type="EMBL" id="CAH1999560.1"/>
    </source>
</evidence>
<dbReference type="OrthoDB" id="6741510at2759"/>
<dbReference type="EMBL" id="CAKOFQ010007372">
    <property type="protein sequence ID" value="CAH1999560.1"/>
    <property type="molecule type" value="Genomic_DNA"/>
</dbReference>
<evidence type="ECO:0000313" key="3">
    <source>
        <dbReference type="Proteomes" id="UP001152888"/>
    </source>
</evidence>
<dbReference type="AlphaFoldDB" id="A0A9P0PVA7"/>
<accession>A0A9P0PVA7</accession>
<gene>
    <name evidence="2" type="ORF">ACAOBT_LOCUS25048</name>
</gene>
<keyword evidence="1" id="KW-1133">Transmembrane helix</keyword>
<feature type="transmembrane region" description="Helical" evidence="1">
    <location>
        <begin position="6"/>
        <end position="23"/>
    </location>
</feature>
<evidence type="ECO:0000256" key="1">
    <source>
        <dbReference type="SAM" id="Phobius"/>
    </source>
</evidence>
<keyword evidence="3" id="KW-1185">Reference proteome</keyword>
<proteinExistence type="predicted"/>
<name>A0A9P0PVA7_ACAOB</name>
<organism evidence="2 3">
    <name type="scientific">Acanthoscelides obtectus</name>
    <name type="common">Bean weevil</name>
    <name type="synonym">Bruchus obtectus</name>
    <dbReference type="NCBI Taxonomy" id="200917"/>
    <lineage>
        <taxon>Eukaryota</taxon>
        <taxon>Metazoa</taxon>
        <taxon>Ecdysozoa</taxon>
        <taxon>Arthropoda</taxon>
        <taxon>Hexapoda</taxon>
        <taxon>Insecta</taxon>
        <taxon>Pterygota</taxon>
        <taxon>Neoptera</taxon>
        <taxon>Endopterygota</taxon>
        <taxon>Coleoptera</taxon>
        <taxon>Polyphaga</taxon>
        <taxon>Cucujiformia</taxon>
        <taxon>Chrysomeloidea</taxon>
        <taxon>Chrysomelidae</taxon>
        <taxon>Bruchinae</taxon>
        <taxon>Bruchini</taxon>
        <taxon>Acanthoscelides</taxon>
    </lineage>
</organism>
<keyword evidence="1" id="KW-0812">Transmembrane</keyword>
<keyword evidence="1" id="KW-0472">Membrane</keyword>
<sequence>MDDSAAALMVSALAYYNLVNIIIRNRINKKRPRRWWMTQIHLSRTSLSMQSQLGELIAEPSGEFKKSTRMSTTDFEFLLNKISPLISKQDTQLRKAVPTRMRLAMTLRYLATGESFQSLHFLFKVLPQLISTIVPEVCKALNQVLIKEIQIPSSAEEWLEIEKGFSSKFPRAIGAIDGKILF</sequence>
<comment type="caution">
    <text evidence="2">The sequence shown here is derived from an EMBL/GenBank/DDBJ whole genome shotgun (WGS) entry which is preliminary data.</text>
</comment>
<reference evidence="2" key="1">
    <citation type="submission" date="2022-03" db="EMBL/GenBank/DDBJ databases">
        <authorList>
            <person name="Sayadi A."/>
        </authorList>
    </citation>
    <scope>NUCLEOTIDE SEQUENCE</scope>
</reference>
<dbReference type="Proteomes" id="UP001152888">
    <property type="component" value="Unassembled WGS sequence"/>
</dbReference>